<comment type="cofactor">
    <cofactor evidence="12">
        <name>pyruvate</name>
        <dbReference type="ChEBI" id="CHEBI:15361"/>
    </cofactor>
    <text evidence="12">Binds 1 pyruvoyl group covalently per subunit.</text>
</comment>
<evidence type="ECO:0000256" key="12">
    <source>
        <dbReference type="PIRNR" id="PIRNR001355"/>
    </source>
</evidence>
<keyword evidence="11 12" id="KW-0670">Pyruvate</keyword>
<feature type="binding site" evidence="14">
    <location>
        <position position="263"/>
    </location>
    <ligand>
        <name>substrate</name>
    </ligand>
</feature>
<evidence type="ECO:0000256" key="6">
    <source>
        <dbReference type="ARBA" id="ARBA00023066"/>
    </source>
</evidence>
<dbReference type="AlphaFoldDB" id="A0A068RJC0"/>
<dbReference type="STRING" id="1263082.A0A068RJC0"/>
<feature type="active site" description="Proton acceptor; for processing activity" evidence="13">
    <location>
        <position position="269"/>
    </location>
</feature>
<sequence>MVFDNSMIAPGANYSAEEGCFEGPEKLLEIWFSPVIPKNENANLRQIERHVWDDMLATVKCTVLSIIRNPHADAYLLSESSMFVYPHKLMIKTCGATTLLSALPRILEIAQSYCGYHEPYRLFYSRKSFMFPEKQVGPHRSWDEEVNYLDSHFEHGSAYTVGDTNGDEWYLYMTTPAAELNLPAIPWPKSLLYPAATTTTTPTIPMRRDETIEILMTQLNPEAMEAFYHRPGEPAGLQGGRRVDLETGLAKVYPDAKVDSYLFEPCGYSANALLDEGYYTIHVTPEPQCSYASFETTIPASYSHAVKNPGKGRQHGYAESVCLLIRQVIDIFQPGTFTVTYFSSHNDSDDDAGGEDDSNIGVMMEAMGRFGGYKRKDRILYEFDGYDLVFGQYKKI</sequence>
<keyword evidence="19" id="KW-1185">Reference proteome</keyword>
<evidence type="ECO:0000256" key="7">
    <source>
        <dbReference type="ARBA" id="ARBA00023115"/>
    </source>
</evidence>
<evidence type="ECO:0000256" key="16">
    <source>
        <dbReference type="PIRSR" id="PIRSR001355-4"/>
    </source>
</evidence>
<keyword evidence="8 12" id="KW-0865">Zymogen</keyword>
<organism evidence="18 19">
    <name type="scientific">Lichtheimia corymbifera JMRC:FSU:9682</name>
    <dbReference type="NCBI Taxonomy" id="1263082"/>
    <lineage>
        <taxon>Eukaryota</taxon>
        <taxon>Fungi</taxon>
        <taxon>Fungi incertae sedis</taxon>
        <taxon>Mucoromycota</taxon>
        <taxon>Mucoromycotina</taxon>
        <taxon>Mucoromycetes</taxon>
        <taxon>Mucorales</taxon>
        <taxon>Lichtheimiaceae</taxon>
        <taxon>Lichtheimia</taxon>
    </lineage>
</organism>
<feature type="modified residue" description="Pyruvic acid (Ser); by autocatalysis" evidence="15">
    <location>
        <position position="80"/>
    </location>
</feature>
<keyword evidence="7 12" id="KW-0620">Polyamine biosynthesis</keyword>
<protein>
    <recommendedName>
        <fullName evidence="12">S-adenosylmethionine decarboxylase proenzyme</fullName>
        <ecNumber evidence="12">4.1.1.50</ecNumber>
    </recommendedName>
</protein>
<dbReference type="GO" id="GO:0006597">
    <property type="term" value="P:spermine biosynthetic process"/>
    <property type="evidence" value="ECO:0007669"/>
    <property type="project" value="InterPro"/>
</dbReference>
<feature type="binding site" evidence="14">
    <location>
        <position position="79"/>
    </location>
    <ligand>
        <name>substrate</name>
    </ligand>
</feature>
<comment type="catalytic activity">
    <reaction evidence="12">
        <text>S-adenosyl-L-methionine + H(+) = S-adenosyl 3-(methylsulfanyl)propylamine + CO2</text>
        <dbReference type="Rhea" id="RHEA:15981"/>
        <dbReference type="ChEBI" id="CHEBI:15378"/>
        <dbReference type="ChEBI" id="CHEBI:16526"/>
        <dbReference type="ChEBI" id="CHEBI:57443"/>
        <dbReference type="ChEBI" id="CHEBI:59789"/>
        <dbReference type="EC" id="4.1.1.50"/>
    </reaction>
</comment>
<dbReference type="OrthoDB" id="1068353at2759"/>
<dbReference type="Proteomes" id="UP000027586">
    <property type="component" value="Unassembled WGS sequence"/>
</dbReference>
<proteinExistence type="inferred from homology"/>
<feature type="site" description="Cleavage (non-hydrolytic); by autolysis" evidence="16">
    <location>
        <begin position="79"/>
        <end position="80"/>
    </location>
</feature>
<dbReference type="NCBIfam" id="TIGR00535">
    <property type="entry name" value="SAM_DCase"/>
    <property type="match status" value="1"/>
</dbReference>
<dbReference type="VEuPathDB" id="FungiDB:LCOR_00782.1"/>
<comment type="pathway">
    <text evidence="1 12">Amine and polyamine biosynthesis; S-adenosylmethioninamine biosynthesis; S-adenosylmethioninamine from S-adenosyl-L-methionine: step 1/1.</text>
</comment>
<dbReference type="PROSITE" id="PS01336">
    <property type="entry name" value="ADOMETDC"/>
    <property type="match status" value="1"/>
</dbReference>
<evidence type="ECO:0000256" key="9">
    <source>
        <dbReference type="ARBA" id="ARBA00023239"/>
    </source>
</evidence>
<keyword evidence="4 12" id="KW-0210">Decarboxylase</keyword>
<evidence type="ECO:0000256" key="3">
    <source>
        <dbReference type="ARBA" id="ARBA00022691"/>
    </source>
</evidence>
<dbReference type="EC" id="4.1.1.50" evidence="12"/>
<keyword evidence="6 12" id="KW-0745">Spermidine biosynthesis</keyword>
<feature type="active site" description="Schiff-base intermediate with substrate; via pyruvic acid" evidence="13">
    <location>
        <position position="80"/>
    </location>
</feature>
<evidence type="ECO:0000256" key="17">
    <source>
        <dbReference type="PIRSR" id="PIRSR001355-5"/>
    </source>
</evidence>
<dbReference type="GO" id="GO:0004014">
    <property type="term" value="F:adenosylmethionine decarboxylase activity"/>
    <property type="evidence" value="ECO:0007669"/>
    <property type="project" value="UniProtKB-EC"/>
</dbReference>
<keyword evidence="10 12" id="KW-0704">Schiff base</keyword>
<dbReference type="PIRSF" id="PIRSF001355">
    <property type="entry name" value="S-AdenosylMet_decarboxylase"/>
    <property type="match status" value="1"/>
</dbReference>
<dbReference type="EMBL" id="CBTN010000002">
    <property type="protein sequence ID" value="CDH49021.1"/>
    <property type="molecule type" value="Genomic_DNA"/>
</dbReference>
<evidence type="ECO:0000256" key="14">
    <source>
        <dbReference type="PIRSR" id="PIRSR001355-2"/>
    </source>
</evidence>
<evidence type="ECO:0000256" key="13">
    <source>
        <dbReference type="PIRSR" id="PIRSR001355-1"/>
    </source>
</evidence>
<name>A0A068RJC0_9FUNG</name>
<dbReference type="Gene3D" id="3.60.90.10">
    <property type="entry name" value="S-adenosylmethionine decarboxylase"/>
    <property type="match status" value="1"/>
</dbReference>
<accession>A0A068RJC0</accession>
<dbReference type="UniPathway" id="UPA00331">
    <property type="reaction ID" value="UER00451"/>
</dbReference>
<evidence type="ECO:0000256" key="11">
    <source>
        <dbReference type="ARBA" id="ARBA00023317"/>
    </source>
</evidence>
<dbReference type="InterPro" id="IPR001985">
    <property type="entry name" value="S-AdoMet_decarboxylase_euk"/>
</dbReference>
<reference evidence="18" key="1">
    <citation type="submission" date="2013-08" db="EMBL/GenBank/DDBJ databases">
        <title>Gene expansion shapes genome architecture in the human pathogen Lichtheimia corymbifera: an evolutionary genomics analysis in the ancient terrestrial Mucorales (Mucoromycotina).</title>
        <authorList>
            <person name="Schwartze V.U."/>
            <person name="Winter S."/>
            <person name="Shelest E."/>
            <person name="Marcet-Houben M."/>
            <person name="Horn F."/>
            <person name="Wehner S."/>
            <person name="Hoffmann K."/>
            <person name="Riege K."/>
            <person name="Sammeth M."/>
            <person name="Nowrousian M."/>
            <person name="Valiante V."/>
            <person name="Linde J."/>
            <person name="Jacobsen I.D."/>
            <person name="Marz M."/>
            <person name="Brakhage A.A."/>
            <person name="Gabaldon T."/>
            <person name="Bocker S."/>
            <person name="Voigt K."/>
        </authorList>
    </citation>
    <scope>NUCLEOTIDE SEQUENCE [LARGE SCALE GENOMIC DNA]</scope>
    <source>
        <strain evidence="18">FSU 9682</strain>
    </source>
</reference>
<feature type="chain" id="PRO_5042320213" description="S-adenosylmethionine decarboxylase alpha chain" evidence="17">
    <location>
        <begin position="80"/>
        <end position="396"/>
    </location>
</feature>
<feature type="chain" id="PRO_5042320212" description="S-adenosylmethionine decarboxylase beta chain" evidence="17">
    <location>
        <begin position="1"/>
        <end position="79"/>
    </location>
</feature>
<dbReference type="SUPFAM" id="SSF56276">
    <property type="entry name" value="S-adenosylmethionine decarboxylase"/>
    <property type="match status" value="1"/>
</dbReference>
<dbReference type="InterPro" id="IPR048283">
    <property type="entry name" value="AdoMetDC-like"/>
</dbReference>
<gene>
    <name evidence="18" type="ORF">LCOR_00782.1</name>
</gene>
<evidence type="ECO:0000256" key="1">
    <source>
        <dbReference type="ARBA" id="ARBA00004911"/>
    </source>
</evidence>
<keyword evidence="5 16" id="KW-0068">Autocatalytic cleavage</keyword>
<dbReference type="PANTHER" id="PTHR11570">
    <property type="entry name" value="S-ADENOSYLMETHIONINE DECARBOXYLASE"/>
    <property type="match status" value="1"/>
</dbReference>
<dbReference type="GO" id="GO:0008295">
    <property type="term" value="P:spermidine biosynthetic process"/>
    <property type="evidence" value="ECO:0007669"/>
    <property type="project" value="UniProtKB-KW"/>
</dbReference>
<evidence type="ECO:0000256" key="10">
    <source>
        <dbReference type="ARBA" id="ARBA00023270"/>
    </source>
</evidence>
<feature type="active site" description="Proton donor; for catalytic activity" evidence="13">
    <location>
        <position position="94"/>
    </location>
</feature>
<comment type="caution">
    <text evidence="18">The sequence shown here is derived from an EMBL/GenBank/DDBJ whole genome shotgun (WGS) entry which is preliminary data.</text>
</comment>
<keyword evidence="9 12" id="KW-0456">Lyase</keyword>
<dbReference type="GO" id="GO:0005829">
    <property type="term" value="C:cytosol"/>
    <property type="evidence" value="ECO:0007669"/>
    <property type="project" value="TreeGrafter"/>
</dbReference>
<evidence type="ECO:0000313" key="18">
    <source>
        <dbReference type="EMBL" id="CDH49021.1"/>
    </source>
</evidence>
<evidence type="ECO:0000256" key="5">
    <source>
        <dbReference type="ARBA" id="ARBA00022813"/>
    </source>
</evidence>
<feature type="binding site" evidence="14">
    <location>
        <position position="286"/>
    </location>
    <ligand>
        <name>substrate</name>
    </ligand>
</feature>
<dbReference type="PANTHER" id="PTHR11570:SF0">
    <property type="entry name" value="S-ADENOSYLMETHIONINE DECARBOXYLASE PROENZYME"/>
    <property type="match status" value="1"/>
</dbReference>
<keyword evidence="3 12" id="KW-0949">S-adenosyl-L-methionine</keyword>
<feature type="active site" description="Proton acceptor; for processing activity" evidence="13">
    <location>
        <position position="282"/>
    </location>
</feature>
<dbReference type="Pfam" id="PF01536">
    <property type="entry name" value="SAM_decarbox"/>
    <property type="match status" value="1"/>
</dbReference>
<evidence type="ECO:0000313" key="19">
    <source>
        <dbReference type="Proteomes" id="UP000027586"/>
    </source>
</evidence>
<evidence type="ECO:0000256" key="2">
    <source>
        <dbReference type="ARBA" id="ARBA00008466"/>
    </source>
</evidence>
<evidence type="ECO:0000256" key="15">
    <source>
        <dbReference type="PIRSR" id="PIRSR001355-3"/>
    </source>
</evidence>
<comment type="similarity">
    <text evidence="2 12">Belongs to the eukaryotic AdoMetDC family.</text>
</comment>
<evidence type="ECO:0000256" key="4">
    <source>
        <dbReference type="ARBA" id="ARBA00022793"/>
    </source>
</evidence>
<dbReference type="InterPro" id="IPR018166">
    <property type="entry name" value="S-AdoMet_deCO2ase_CS"/>
</dbReference>
<evidence type="ECO:0000256" key="8">
    <source>
        <dbReference type="ARBA" id="ARBA00023145"/>
    </source>
</evidence>
<feature type="binding site" evidence="14">
    <location>
        <position position="21"/>
    </location>
    <ligand>
        <name>substrate</name>
    </ligand>
</feature>
<dbReference type="InterPro" id="IPR016067">
    <property type="entry name" value="S-AdoMet_deCO2ase_core"/>
</dbReference>